<accession>A0A0L6V7T8</accession>
<dbReference type="InterPro" id="IPR001206">
    <property type="entry name" value="Diacylglycerol_kinase_cat_dom"/>
</dbReference>
<dbReference type="Gene3D" id="2.60.200.40">
    <property type="match status" value="1"/>
</dbReference>
<dbReference type="OrthoDB" id="3853857at2759"/>
<evidence type="ECO:0000256" key="1">
    <source>
        <dbReference type="SAM" id="MobiDB-lite"/>
    </source>
</evidence>
<feature type="region of interest" description="Disordered" evidence="1">
    <location>
        <begin position="54"/>
        <end position="75"/>
    </location>
</feature>
<name>A0A0L6V7T8_9BASI</name>
<proteinExistence type="predicted"/>
<protein>
    <recommendedName>
        <fullName evidence="2">DAGKc domain-containing protein</fullName>
    </recommendedName>
</protein>
<keyword evidence="4" id="KW-1185">Reference proteome</keyword>
<dbReference type="Pfam" id="PF00781">
    <property type="entry name" value="DAGK_cat"/>
    <property type="match status" value="1"/>
</dbReference>
<evidence type="ECO:0000259" key="2">
    <source>
        <dbReference type="PROSITE" id="PS50146"/>
    </source>
</evidence>
<evidence type="ECO:0000313" key="4">
    <source>
        <dbReference type="Proteomes" id="UP000037035"/>
    </source>
</evidence>
<dbReference type="PROSITE" id="PS50146">
    <property type="entry name" value="DAGK"/>
    <property type="match status" value="1"/>
</dbReference>
<dbReference type="Gene3D" id="3.40.50.10330">
    <property type="entry name" value="Probable inorganic polyphosphate/atp-NAD kinase, domain 1"/>
    <property type="match status" value="1"/>
</dbReference>
<dbReference type="GO" id="GO:0016020">
    <property type="term" value="C:membrane"/>
    <property type="evidence" value="ECO:0007669"/>
    <property type="project" value="TreeGrafter"/>
</dbReference>
<dbReference type="GO" id="GO:0001727">
    <property type="term" value="F:lipid kinase activity"/>
    <property type="evidence" value="ECO:0007669"/>
    <property type="project" value="UniProtKB-ARBA"/>
</dbReference>
<dbReference type="InterPro" id="IPR016064">
    <property type="entry name" value="NAD/diacylglycerol_kinase_sf"/>
</dbReference>
<reference evidence="3 4" key="1">
    <citation type="submission" date="2015-08" db="EMBL/GenBank/DDBJ databases">
        <title>Next Generation Sequencing and Analysis of the Genome of Puccinia sorghi L Schw, the Causal Agent of Maize Common Rust.</title>
        <authorList>
            <person name="Rochi L."/>
            <person name="Burguener G."/>
            <person name="Darino M."/>
            <person name="Turjanski A."/>
            <person name="Kreff E."/>
            <person name="Dieguez M.J."/>
            <person name="Sacco F."/>
        </authorList>
    </citation>
    <scope>NUCLEOTIDE SEQUENCE [LARGE SCALE GENOMIC DNA]</scope>
    <source>
        <strain evidence="3 4">RO10H11247</strain>
    </source>
</reference>
<dbReference type="Proteomes" id="UP000037035">
    <property type="component" value="Unassembled WGS sequence"/>
</dbReference>
<dbReference type="SMART" id="SM00046">
    <property type="entry name" value="DAGKc"/>
    <property type="match status" value="1"/>
</dbReference>
<evidence type="ECO:0000313" key="3">
    <source>
        <dbReference type="EMBL" id="KNZ56828.1"/>
    </source>
</evidence>
<dbReference type="AlphaFoldDB" id="A0A0L6V7T8"/>
<dbReference type="STRING" id="27349.A0A0L6V7T8"/>
<sequence length="620" mass="68595">MEFGWWRGGVYIVPEVGALFSISLTFGEFSNHKTALKHAAHTCFSHASSGPSTLPTASMAHPQQTHTALSPSSTANSLSQQLTQHTLLLSITKPSDGFVSAHLFQSNRSLIITLTRSAKTKSCLPSPRKHQKGIDIDYRNLLNCQLTHQDRSTYNLTLSFLHSPHQQDQNLKLKTLTLTGTIEDTNDISQKVAQNWVENLLVRSYEFKGVPRSRRVLIIINPNSGSKKGVKAWSSVVEPILKASTAKYQVIFTTYSGHAGELAEKLDLDSVDVVSCVSGDGLVHEVLNGLGRRKSDFGAAMHKLALTSIPCGSGNALSTNHLGPQHARNVYLATLNVLKGTPVRLDLCSTTQMPDKPQEGQKNSEAIRYLSLLSTSFGMMAELDVGTERLRRLGSIRFVLGYLWGAVRNQQRKIRLDVQLVDKDKQEIKRKFEAYRQTLTQQSVDPNYVPTHPNHDLSDSSGLPPLKYGDIRTKIGSMEESSSANPWTTIKTDILSFHAGILPFMSQELLLFPAKIPGHDGTIDIILQRSDSVWKSLACMIGAETGGLFKNPNCEFMKVKAFRLTIDPEENPRSYVVVDGENMPYRSIQVEIHEKAFQSLSLNSDRCPYFGSIGVPGQIL</sequence>
<dbReference type="InterPro" id="IPR017438">
    <property type="entry name" value="ATP-NAD_kinase_N"/>
</dbReference>
<dbReference type="GO" id="GO:0005737">
    <property type="term" value="C:cytoplasm"/>
    <property type="evidence" value="ECO:0007669"/>
    <property type="project" value="TreeGrafter"/>
</dbReference>
<dbReference type="SUPFAM" id="SSF111331">
    <property type="entry name" value="NAD kinase/diacylglycerol kinase-like"/>
    <property type="match status" value="1"/>
</dbReference>
<feature type="domain" description="DAGKc" evidence="2">
    <location>
        <begin position="211"/>
        <end position="354"/>
    </location>
</feature>
<dbReference type="InterPro" id="IPR055916">
    <property type="entry name" value="DUF7493"/>
</dbReference>
<dbReference type="GO" id="GO:0046512">
    <property type="term" value="P:sphingosine biosynthetic process"/>
    <property type="evidence" value="ECO:0007669"/>
    <property type="project" value="TreeGrafter"/>
</dbReference>
<dbReference type="VEuPathDB" id="FungiDB:VP01_2308g1"/>
<dbReference type="GO" id="GO:0016773">
    <property type="term" value="F:phosphotransferase activity, alcohol group as acceptor"/>
    <property type="evidence" value="ECO:0007669"/>
    <property type="project" value="UniProtKB-ARBA"/>
</dbReference>
<dbReference type="PANTHER" id="PTHR12358">
    <property type="entry name" value="SPHINGOSINE KINASE"/>
    <property type="match status" value="1"/>
</dbReference>
<dbReference type="EMBL" id="LAVV01007179">
    <property type="protein sequence ID" value="KNZ56828.1"/>
    <property type="molecule type" value="Genomic_DNA"/>
</dbReference>
<dbReference type="PANTHER" id="PTHR12358:SF31">
    <property type="entry name" value="ACYLGLYCEROL KINASE, MITOCHONDRIAL"/>
    <property type="match status" value="1"/>
</dbReference>
<organism evidence="3 4">
    <name type="scientific">Puccinia sorghi</name>
    <dbReference type="NCBI Taxonomy" id="27349"/>
    <lineage>
        <taxon>Eukaryota</taxon>
        <taxon>Fungi</taxon>
        <taxon>Dikarya</taxon>
        <taxon>Basidiomycota</taxon>
        <taxon>Pucciniomycotina</taxon>
        <taxon>Pucciniomycetes</taxon>
        <taxon>Pucciniales</taxon>
        <taxon>Pucciniaceae</taxon>
        <taxon>Puccinia</taxon>
    </lineage>
</organism>
<dbReference type="Pfam" id="PF24321">
    <property type="entry name" value="DUF7493"/>
    <property type="match status" value="1"/>
</dbReference>
<dbReference type="InterPro" id="IPR050187">
    <property type="entry name" value="Lipid_Phosphate_FormReg"/>
</dbReference>
<comment type="caution">
    <text evidence="3">The sequence shown here is derived from an EMBL/GenBank/DDBJ whole genome shotgun (WGS) entry which is preliminary data.</text>
</comment>
<gene>
    <name evidence="3" type="ORF">VP01_2308g1</name>
</gene>